<dbReference type="Proteomes" id="UP001044222">
    <property type="component" value="Unassembled WGS sequence"/>
</dbReference>
<comment type="caution">
    <text evidence="2">The sequence shown here is derived from an EMBL/GenBank/DDBJ whole genome shotgun (WGS) entry which is preliminary data.</text>
</comment>
<protein>
    <submittedName>
        <fullName evidence="2">Uncharacterized protein</fullName>
    </submittedName>
</protein>
<organism evidence="2 3">
    <name type="scientific">Anguilla anguilla</name>
    <name type="common">European freshwater eel</name>
    <name type="synonym">Muraena anguilla</name>
    <dbReference type="NCBI Taxonomy" id="7936"/>
    <lineage>
        <taxon>Eukaryota</taxon>
        <taxon>Metazoa</taxon>
        <taxon>Chordata</taxon>
        <taxon>Craniata</taxon>
        <taxon>Vertebrata</taxon>
        <taxon>Euteleostomi</taxon>
        <taxon>Actinopterygii</taxon>
        <taxon>Neopterygii</taxon>
        <taxon>Teleostei</taxon>
        <taxon>Anguilliformes</taxon>
        <taxon>Anguillidae</taxon>
        <taxon>Anguilla</taxon>
    </lineage>
</organism>
<evidence type="ECO:0000313" key="2">
    <source>
        <dbReference type="EMBL" id="KAG5853944.1"/>
    </source>
</evidence>
<name>A0A9D3MS49_ANGAN</name>
<dbReference type="EMBL" id="JAFIRN010000002">
    <property type="protein sequence ID" value="KAG5853944.1"/>
    <property type="molecule type" value="Genomic_DNA"/>
</dbReference>
<sequence length="237" mass="26453">MMEVSSSGESGEAVMDVPGGGLWNCPRVPHYSRETQQMLQLMMREAHLTLRQQRQLKMVINKEGALPVIRHSRPVTSSPQPSIQAKAAGLSGRPQKRSAKMCRSGNSYEREMFRPSATRDREKEKTRLQKILADGKEEPKPCPPQQCVPSGMGEPESGDRFQEVVDEIKDRMNFLEEMSALGKRKQYQNIIETEISQKIRELELIDKACSADLGSETDSEAGRDTPLNSTGSPFSGC</sequence>
<gene>
    <name evidence="2" type="ORF">ANANG_G00032200</name>
</gene>
<dbReference type="PANTHER" id="PTHR28348">
    <property type="entry name" value="UPF0193 PROTEIN EVG1"/>
    <property type="match status" value="1"/>
</dbReference>
<dbReference type="Pfam" id="PF05250">
    <property type="entry name" value="UPF0193"/>
    <property type="match status" value="1"/>
</dbReference>
<dbReference type="InterPro" id="IPR007914">
    <property type="entry name" value="UPF0193"/>
</dbReference>
<feature type="compositionally biased region" description="Polar residues" evidence="1">
    <location>
        <begin position="226"/>
        <end position="237"/>
    </location>
</feature>
<dbReference type="PANTHER" id="PTHR28348:SF1">
    <property type="entry name" value="UPF0193 PROTEIN EVG1"/>
    <property type="match status" value="1"/>
</dbReference>
<evidence type="ECO:0000313" key="3">
    <source>
        <dbReference type="Proteomes" id="UP001044222"/>
    </source>
</evidence>
<feature type="region of interest" description="Disordered" evidence="1">
    <location>
        <begin position="213"/>
        <end position="237"/>
    </location>
</feature>
<feature type="compositionally biased region" description="Polar residues" evidence="1">
    <location>
        <begin position="74"/>
        <end position="83"/>
    </location>
</feature>
<reference evidence="2" key="1">
    <citation type="submission" date="2021-01" db="EMBL/GenBank/DDBJ databases">
        <title>A chromosome-scale assembly of European eel, Anguilla anguilla.</title>
        <authorList>
            <person name="Henkel C."/>
            <person name="Jong-Raadsen S.A."/>
            <person name="Dufour S."/>
            <person name="Weltzien F.-A."/>
            <person name="Palstra A.P."/>
            <person name="Pelster B."/>
            <person name="Spaink H.P."/>
            <person name="Van Den Thillart G.E."/>
            <person name="Jansen H."/>
            <person name="Zahm M."/>
            <person name="Klopp C."/>
            <person name="Cedric C."/>
            <person name="Louis A."/>
            <person name="Berthelot C."/>
            <person name="Parey E."/>
            <person name="Roest Crollius H."/>
            <person name="Montfort J."/>
            <person name="Robinson-Rechavi M."/>
            <person name="Bucao C."/>
            <person name="Bouchez O."/>
            <person name="Gislard M."/>
            <person name="Lluch J."/>
            <person name="Milhes M."/>
            <person name="Lampietro C."/>
            <person name="Lopez Roques C."/>
            <person name="Donnadieu C."/>
            <person name="Braasch I."/>
            <person name="Desvignes T."/>
            <person name="Postlethwait J."/>
            <person name="Bobe J."/>
            <person name="Guiguen Y."/>
            <person name="Dirks R."/>
        </authorList>
    </citation>
    <scope>NUCLEOTIDE SEQUENCE</scope>
    <source>
        <strain evidence="2">Tag_6206</strain>
        <tissue evidence="2">Liver</tissue>
    </source>
</reference>
<proteinExistence type="predicted"/>
<feature type="region of interest" description="Disordered" evidence="1">
    <location>
        <begin position="72"/>
        <end position="106"/>
    </location>
</feature>
<dbReference type="AlphaFoldDB" id="A0A9D3MS49"/>
<feature type="region of interest" description="Disordered" evidence="1">
    <location>
        <begin position="135"/>
        <end position="158"/>
    </location>
</feature>
<keyword evidence="3" id="KW-1185">Reference proteome</keyword>
<accession>A0A9D3MS49</accession>
<evidence type="ECO:0000256" key="1">
    <source>
        <dbReference type="SAM" id="MobiDB-lite"/>
    </source>
</evidence>